<evidence type="ECO:0000313" key="12">
    <source>
        <dbReference type="EMBL" id="KAH3665528.1"/>
    </source>
</evidence>
<dbReference type="SUPFAM" id="SSF52374">
    <property type="entry name" value="Nucleotidylyl transferase"/>
    <property type="match status" value="1"/>
</dbReference>
<dbReference type="PANTHER" id="PTHR21299:SF1">
    <property type="entry name" value="PANTOATE--BETA-ALANINE LIGASE"/>
    <property type="match status" value="1"/>
</dbReference>
<keyword evidence="6" id="KW-0566">Pantothenate biosynthesis</keyword>
<dbReference type="Gene3D" id="3.30.1300.10">
    <property type="entry name" value="Pantoate-beta-alanine ligase, C-terminal domain"/>
    <property type="match status" value="1"/>
</dbReference>
<organism evidence="12 13">
    <name type="scientific">Ogataea philodendri</name>
    <dbReference type="NCBI Taxonomy" id="1378263"/>
    <lineage>
        <taxon>Eukaryota</taxon>
        <taxon>Fungi</taxon>
        <taxon>Dikarya</taxon>
        <taxon>Ascomycota</taxon>
        <taxon>Saccharomycotina</taxon>
        <taxon>Pichiomycetes</taxon>
        <taxon>Pichiales</taxon>
        <taxon>Pichiaceae</taxon>
        <taxon>Ogataea</taxon>
    </lineage>
</organism>
<dbReference type="HAMAP" id="MF_00158">
    <property type="entry name" value="PanC"/>
    <property type="match status" value="1"/>
</dbReference>
<evidence type="ECO:0000256" key="8">
    <source>
        <dbReference type="ARBA" id="ARBA00022840"/>
    </source>
</evidence>
<keyword evidence="13" id="KW-1185">Reference proteome</keyword>
<dbReference type="PANTHER" id="PTHR21299">
    <property type="entry name" value="CYTIDYLATE KINASE/PANTOATE-BETA-ALANINE LIGASE"/>
    <property type="match status" value="1"/>
</dbReference>
<evidence type="ECO:0000256" key="3">
    <source>
        <dbReference type="ARBA" id="ARBA00012219"/>
    </source>
</evidence>
<keyword evidence="7" id="KW-0547">Nucleotide-binding</keyword>
<evidence type="ECO:0000256" key="11">
    <source>
        <dbReference type="ARBA" id="ARBA00048258"/>
    </source>
</evidence>
<reference evidence="12" key="2">
    <citation type="submission" date="2021-01" db="EMBL/GenBank/DDBJ databases">
        <authorList>
            <person name="Schikora-Tamarit M.A."/>
        </authorList>
    </citation>
    <scope>NUCLEOTIDE SEQUENCE</scope>
    <source>
        <strain evidence="12">CBS6075</strain>
    </source>
</reference>
<evidence type="ECO:0000256" key="9">
    <source>
        <dbReference type="ARBA" id="ARBA00029902"/>
    </source>
</evidence>
<evidence type="ECO:0000256" key="2">
    <source>
        <dbReference type="ARBA" id="ARBA00009256"/>
    </source>
</evidence>
<evidence type="ECO:0000256" key="10">
    <source>
        <dbReference type="ARBA" id="ARBA00032806"/>
    </source>
</evidence>
<dbReference type="GO" id="GO:0005524">
    <property type="term" value="F:ATP binding"/>
    <property type="evidence" value="ECO:0007669"/>
    <property type="project" value="UniProtKB-KW"/>
</dbReference>
<dbReference type="Pfam" id="PF02569">
    <property type="entry name" value="Pantoate_ligase"/>
    <property type="match status" value="1"/>
</dbReference>
<evidence type="ECO:0000256" key="1">
    <source>
        <dbReference type="ARBA" id="ARBA00004990"/>
    </source>
</evidence>
<evidence type="ECO:0000256" key="7">
    <source>
        <dbReference type="ARBA" id="ARBA00022741"/>
    </source>
</evidence>
<proteinExistence type="inferred from homology"/>
<dbReference type="InterPro" id="IPR003721">
    <property type="entry name" value="Pantoate_ligase"/>
</dbReference>
<comment type="catalytic activity">
    <reaction evidence="11">
        <text>(R)-pantoate + beta-alanine + ATP = (R)-pantothenate + AMP + diphosphate + H(+)</text>
        <dbReference type="Rhea" id="RHEA:10912"/>
        <dbReference type="ChEBI" id="CHEBI:15378"/>
        <dbReference type="ChEBI" id="CHEBI:15980"/>
        <dbReference type="ChEBI" id="CHEBI:29032"/>
        <dbReference type="ChEBI" id="CHEBI:30616"/>
        <dbReference type="ChEBI" id="CHEBI:33019"/>
        <dbReference type="ChEBI" id="CHEBI:57966"/>
        <dbReference type="ChEBI" id="CHEBI:456215"/>
        <dbReference type="EC" id="6.3.2.1"/>
    </reaction>
</comment>
<gene>
    <name evidence="12" type="ORF">OGAPHI_003714</name>
</gene>
<comment type="similarity">
    <text evidence="2">Belongs to the pantothenate synthetase family.</text>
</comment>
<evidence type="ECO:0000313" key="13">
    <source>
        <dbReference type="Proteomes" id="UP000769157"/>
    </source>
</evidence>
<evidence type="ECO:0000256" key="4">
    <source>
        <dbReference type="ARBA" id="ARBA00015647"/>
    </source>
</evidence>
<dbReference type="FunFam" id="3.40.50.620:FF:000013">
    <property type="entry name" value="Pantothenate synthetase"/>
    <property type="match status" value="1"/>
</dbReference>
<dbReference type="EC" id="6.3.2.1" evidence="3"/>
<dbReference type="NCBIfam" id="TIGR00018">
    <property type="entry name" value="panC"/>
    <property type="match status" value="1"/>
</dbReference>
<dbReference type="EMBL" id="JAEUBE010000295">
    <property type="protein sequence ID" value="KAH3665528.1"/>
    <property type="molecule type" value="Genomic_DNA"/>
</dbReference>
<dbReference type="InterPro" id="IPR014729">
    <property type="entry name" value="Rossmann-like_a/b/a_fold"/>
</dbReference>
<keyword evidence="8" id="KW-0067">ATP-binding</keyword>
<protein>
    <recommendedName>
        <fullName evidence="4">Pantoate--beta-alanine ligase</fullName>
        <ecNumber evidence="3">6.3.2.1</ecNumber>
    </recommendedName>
    <alternativeName>
        <fullName evidence="10">Pantoate-activating enzyme</fullName>
    </alternativeName>
    <alternativeName>
        <fullName evidence="9">Pantothenate synthetase</fullName>
    </alternativeName>
</protein>
<dbReference type="AlphaFoldDB" id="A0A9P8P483"/>
<dbReference type="InterPro" id="IPR042176">
    <property type="entry name" value="Pantoate_ligase_C"/>
</dbReference>
<keyword evidence="5" id="KW-0436">Ligase</keyword>
<dbReference type="GO" id="GO:0015940">
    <property type="term" value="P:pantothenate biosynthetic process"/>
    <property type="evidence" value="ECO:0007669"/>
    <property type="project" value="UniProtKB-KW"/>
</dbReference>
<name>A0A9P8P483_9ASCO</name>
<dbReference type="GeneID" id="70235679"/>
<dbReference type="Proteomes" id="UP000769157">
    <property type="component" value="Unassembled WGS sequence"/>
</dbReference>
<evidence type="ECO:0000256" key="5">
    <source>
        <dbReference type="ARBA" id="ARBA00022598"/>
    </source>
</evidence>
<sequence length="316" mass="35282">MTGSAIRVFRQIGDIRTFRRDCWMKNLSVGFVPTMGYLHEGHLSLVKKSLEDNDVTLVSIFVNPAQFAPTEDLDAYPRNLGRDLQLLDSIVSDDKLRRVAGVFTPSVSEMYPSGIPLDPSKQEGAFVTVAGVSEQLEGQSRPQFFRGVATVVTKLFNIVQPTIAYFGQKDIQQSIVIRRMVSDLLVDTKIDVGATVRDQTGLALSSRNSYLSDEVRSQACVLYRSMMDARQAFLNDKSVTVASLKSQIQNQIASVNDKFTIDYVEFNYTDNLEYLVDNATIDEARECVLSLAVRVPNSNTENVGTTRLIDNILFKK</sequence>
<reference evidence="12" key="1">
    <citation type="journal article" date="2021" name="Open Biol.">
        <title>Shared evolutionary footprints suggest mitochondrial oxidative damage underlies multiple complex I losses in fungi.</title>
        <authorList>
            <person name="Schikora-Tamarit M.A."/>
            <person name="Marcet-Houben M."/>
            <person name="Nosek J."/>
            <person name="Gabaldon T."/>
        </authorList>
    </citation>
    <scope>NUCLEOTIDE SEQUENCE</scope>
    <source>
        <strain evidence="12">CBS6075</strain>
    </source>
</reference>
<dbReference type="OrthoDB" id="2020436at2759"/>
<dbReference type="GO" id="GO:0004592">
    <property type="term" value="F:pantoate-beta-alanine ligase activity"/>
    <property type="evidence" value="ECO:0007669"/>
    <property type="project" value="UniProtKB-EC"/>
</dbReference>
<dbReference type="RefSeq" id="XP_046060732.1">
    <property type="nucleotide sequence ID" value="XM_046204716.1"/>
</dbReference>
<evidence type="ECO:0000256" key="6">
    <source>
        <dbReference type="ARBA" id="ARBA00022655"/>
    </source>
</evidence>
<comment type="caution">
    <text evidence="12">The sequence shown here is derived from an EMBL/GenBank/DDBJ whole genome shotgun (WGS) entry which is preliminary data.</text>
</comment>
<accession>A0A9P8P483</accession>
<dbReference type="CDD" id="cd00560">
    <property type="entry name" value="PanC"/>
    <property type="match status" value="1"/>
</dbReference>
<comment type="pathway">
    <text evidence="1">Cofactor biosynthesis; (R)-pantothenate biosynthesis; (R)-pantothenate from (R)-pantoate and beta-alanine: step 1/1.</text>
</comment>
<dbReference type="Gene3D" id="3.40.50.620">
    <property type="entry name" value="HUPs"/>
    <property type="match status" value="1"/>
</dbReference>